<evidence type="ECO:0000313" key="1">
    <source>
        <dbReference type="EMBL" id="RYB90236.1"/>
    </source>
</evidence>
<dbReference type="PROSITE" id="PS51257">
    <property type="entry name" value="PROKAR_LIPOPROTEIN"/>
    <property type="match status" value="1"/>
</dbReference>
<dbReference type="RefSeq" id="WP_129476177.1">
    <property type="nucleotide sequence ID" value="NZ_SDWS01000005.1"/>
</dbReference>
<reference evidence="1 2" key="1">
    <citation type="submission" date="2019-01" db="EMBL/GenBank/DDBJ databases">
        <title>Novel species of Nocardioides.</title>
        <authorList>
            <person name="Liu Q."/>
            <person name="Xin Y.-H."/>
        </authorList>
    </citation>
    <scope>NUCLEOTIDE SEQUENCE [LARGE SCALE GENOMIC DNA]</scope>
    <source>
        <strain evidence="1 2">HLT3-15</strain>
    </source>
</reference>
<gene>
    <name evidence="1" type="ORF">EUA06_12695</name>
</gene>
<keyword evidence="2" id="KW-1185">Reference proteome</keyword>
<sequence>MGGRGLVASLLLVGAATACTPDVRDDVDDDAVWRTSAEPIYTGGFVWAVGSTVHLADGTTIDTGATVRALLVGGDGVFFVPFDPEDDDGRFVGADLFFTAPDGDAVDTGLDVDDEGVAVSPDGTHLAVLATDYDTGGAEMRLYDLTSGDGVTTDDGFDTDRTDPVHDLNESEVAILVITDAEVYARTTGGDWAYDLDSGDARELGEDEVVPERGADPLQSPAGGWRIEQRDGLRAVLVPDAGEDVVPDAPAERWTLSRWIDEGTVLGIAVDGPGDGDTVGPDDVLSLMTCQVPSGACVTVPGTAGERVVVPLRPGAGGGFDLRPPDEP</sequence>
<accession>A0A4Q2RP46</accession>
<evidence type="ECO:0000313" key="2">
    <source>
        <dbReference type="Proteomes" id="UP000291838"/>
    </source>
</evidence>
<protein>
    <recommendedName>
        <fullName evidence="3">WD40 repeat domain-containing protein</fullName>
    </recommendedName>
</protein>
<name>A0A4Q2RP46_9ACTN</name>
<comment type="caution">
    <text evidence="1">The sequence shown here is derived from an EMBL/GenBank/DDBJ whole genome shotgun (WGS) entry which is preliminary data.</text>
</comment>
<dbReference type="OrthoDB" id="3779408at2"/>
<evidence type="ECO:0008006" key="3">
    <source>
        <dbReference type="Google" id="ProtNLM"/>
    </source>
</evidence>
<dbReference type="AlphaFoldDB" id="A0A4Q2RP46"/>
<organism evidence="1 2">
    <name type="scientific">Nocardioides glacieisoli</name>
    <dbReference type="NCBI Taxonomy" id="1168730"/>
    <lineage>
        <taxon>Bacteria</taxon>
        <taxon>Bacillati</taxon>
        <taxon>Actinomycetota</taxon>
        <taxon>Actinomycetes</taxon>
        <taxon>Propionibacteriales</taxon>
        <taxon>Nocardioidaceae</taxon>
        <taxon>Nocardioides</taxon>
    </lineage>
</organism>
<proteinExistence type="predicted"/>
<dbReference type="Proteomes" id="UP000291838">
    <property type="component" value="Unassembled WGS sequence"/>
</dbReference>
<dbReference type="EMBL" id="SDWS01000005">
    <property type="protein sequence ID" value="RYB90236.1"/>
    <property type="molecule type" value="Genomic_DNA"/>
</dbReference>
<dbReference type="SUPFAM" id="SSF82171">
    <property type="entry name" value="DPP6 N-terminal domain-like"/>
    <property type="match status" value="1"/>
</dbReference>